<dbReference type="SMART" id="SM00382">
    <property type="entry name" value="AAA"/>
    <property type="match status" value="1"/>
</dbReference>
<dbReference type="PROSITE" id="PS50929">
    <property type="entry name" value="ABC_TM1F"/>
    <property type="match status" value="1"/>
</dbReference>
<dbReference type="GO" id="GO:0005524">
    <property type="term" value="F:ATP binding"/>
    <property type="evidence" value="ECO:0007669"/>
    <property type="project" value="UniProtKB-KW"/>
</dbReference>
<dbReference type="EMBL" id="BMJC01000007">
    <property type="protein sequence ID" value="GGB24169.1"/>
    <property type="molecule type" value="Genomic_DNA"/>
</dbReference>
<dbReference type="SUPFAM" id="SSF56601">
    <property type="entry name" value="beta-lactamase/transpeptidase-like"/>
    <property type="match status" value="1"/>
</dbReference>
<comment type="subcellular location">
    <subcellularLocation>
        <location evidence="1">Cell membrane</location>
        <topology evidence="1">Multi-pass membrane protein</topology>
    </subcellularLocation>
</comment>
<comment type="caution">
    <text evidence="11">The sequence shown here is derived from an EMBL/GenBank/DDBJ whole genome shotgun (WGS) entry which is preliminary data.</text>
</comment>
<dbReference type="Gene3D" id="1.20.1560.10">
    <property type="entry name" value="ABC transporter type 1, transmembrane domain"/>
    <property type="match status" value="1"/>
</dbReference>
<sequence>MSLVTINQDKVLIKNYGYYDDEKKTPVTQNTLFEIGSCSKAFVALAILKLADEGLINLDEKVSAYIPWFNVYYKKDKADIYIRQLLNQTSGIPWNTIAKIPATNDPNALEKTVKTMVGIELHRLPGEQFEYATINYDVLALVVEKVTRQSFESYLQRQILTPLQLNYTSLGTPIDKRLMSEGYKIGFFKPRRYDAPIYRGDNPADYLITNAMDMAKWLRYQMNQTHKRDEAVAPVNNVSYASGWYTSLNGDNLIFHDGRNPNFSAFIGFNPVKKLGVAVLANSNSAYTTIIGRNILNLLSGKKVDKERIWNDNNDRIYSTACLILGTYILIVFSFIVYIVSEVIRGKRPGERISSSNAREAILMVGMLIPFFYGLYQLPNAIAGFSWRAARVWMPQSFYVMILLICTAIIVSYISYFLTLYFPDTNKYKGAFPKLVLISAISGVANMILLLLITTALKTDMEVKFILFYFGFTLFIYLTGRRFVQVKLVKITRDLIFDLRLQLMERIFKTSYQRFEKMDSGRIYTAFNDDVGTIGESTNMFIMLVTNVFTAIAAVLYLTTIAFWATLLILLLVSVLTSVYYFVSRSTRRYFEDARNSRTVFVRLVNGLIDGYKEISLHIKKKYLYKEDVAASANEYRMKMSTASILYINASLVGEIVLIAILATVAFAFPVLFPDIPLYAISLFIVILLYLIGPVNAILGSIPTAMRLRIAWNRVRQFLKEIPANDDTDTDRIPLKPQKVHSLRTENLRFRYEGEHPFEIGPIDLEVSSGEVLFIIGGNGSGKTTLAKLLTGLYEPAEGKIYIDAVEEHSSRLGEYFSAAFNPVYLFEKLYNIDTRGKTAEISRYLDLLDIKEKVQVLNNGTFSTIQLSGGQRKRLALLLCYLEDSPIYLFDEWAADQDPEYRKFFYRTLLPEMKSSGKIIIAITHDDHYFDVADRVVKMNQGKLEEYCIHAT</sequence>
<reference evidence="11" key="1">
    <citation type="journal article" date="2014" name="Int. J. Syst. Evol. Microbiol.">
        <title>Complete genome sequence of Corynebacterium casei LMG S-19264T (=DSM 44701T), isolated from a smear-ripened cheese.</title>
        <authorList>
            <consortium name="US DOE Joint Genome Institute (JGI-PGF)"/>
            <person name="Walter F."/>
            <person name="Albersmeier A."/>
            <person name="Kalinowski J."/>
            <person name="Ruckert C."/>
        </authorList>
    </citation>
    <scope>NUCLEOTIDE SEQUENCE</scope>
    <source>
        <strain evidence="11">CGMCC 1.15448</strain>
    </source>
</reference>
<keyword evidence="12" id="KW-1185">Reference proteome</keyword>
<dbReference type="CDD" id="cd03225">
    <property type="entry name" value="ABC_cobalt_CbiO_domain1"/>
    <property type="match status" value="1"/>
</dbReference>
<feature type="transmembrane region" description="Helical" evidence="8">
    <location>
        <begin position="463"/>
        <end position="480"/>
    </location>
</feature>
<dbReference type="NCBIfam" id="TIGR01194">
    <property type="entry name" value="cyc_pep_trnsptr"/>
    <property type="match status" value="1"/>
</dbReference>
<dbReference type="GO" id="GO:0016887">
    <property type="term" value="F:ATP hydrolysis activity"/>
    <property type="evidence" value="ECO:0007669"/>
    <property type="project" value="InterPro"/>
</dbReference>
<evidence type="ECO:0000259" key="9">
    <source>
        <dbReference type="PROSITE" id="PS50893"/>
    </source>
</evidence>
<dbReference type="InterPro" id="IPR003439">
    <property type="entry name" value="ABC_transporter-like_ATP-bd"/>
</dbReference>
<keyword evidence="4" id="KW-0547">Nucleotide-binding</keyword>
<evidence type="ECO:0000313" key="11">
    <source>
        <dbReference type="EMBL" id="GGB24169.1"/>
    </source>
</evidence>
<keyword evidence="3 8" id="KW-0812">Transmembrane</keyword>
<reference evidence="11" key="2">
    <citation type="submission" date="2020-09" db="EMBL/GenBank/DDBJ databases">
        <authorList>
            <person name="Sun Q."/>
            <person name="Zhou Y."/>
        </authorList>
    </citation>
    <scope>NUCLEOTIDE SEQUENCE</scope>
    <source>
        <strain evidence="11">CGMCC 1.15448</strain>
    </source>
</reference>
<dbReference type="InterPro" id="IPR015856">
    <property type="entry name" value="ABC_transpr_CbiO/EcfA_su"/>
</dbReference>
<dbReference type="SUPFAM" id="SSF52540">
    <property type="entry name" value="P-loop containing nucleoside triphosphate hydrolases"/>
    <property type="match status" value="1"/>
</dbReference>
<evidence type="ECO:0000256" key="4">
    <source>
        <dbReference type="ARBA" id="ARBA00022741"/>
    </source>
</evidence>
<accession>A0A8J2UJ25</accession>
<evidence type="ECO:0000256" key="3">
    <source>
        <dbReference type="ARBA" id="ARBA00022692"/>
    </source>
</evidence>
<feature type="domain" description="ABC transporter" evidence="9">
    <location>
        <begin position="743"/>
        <end position="952"/>
    </location>
</feature>
<dbReference type="PROSITE" id="PS00211">
    <property type="entry name" value="ABC_TRANSPORTER_1"/>
    <property type="match status" value="1"/>
</dbReference>
<evidence type="ECO:0000313" key="12">
    <source>
        <dbReference type="Proteomes" id="UP000607559"/>
    </source>
</evidence>
<dbReference type="GO" id="GO:0140359">
    <property type="term" value="F:ABC-type transporter activity"/>
    <property type="evidence" value="ECO:0007669"/>
    <property type="project" value="InterPro"/>
</dbReference>
<feature type="transmembrane region" description="Helical" evidence="8">
    <location>
        <begin position="564"/>
        <end position="583"/>
    </location>
</feature>
<gene>
    <name evidence="11" type="ORF">GCM10011511_55130</name>
</gene>
<dbReference type="InterPro" id="IPR017871">
    <property type="entry name" value="ABC_transporter-like_CS"/>
</dbReference>
<evidence type="ECO:0000256" key="2">
    <source>
        <dbReference type="ARBA" id="ARBA00022448"/>
    </source>
</evidence>
<dbReference type="GO" id="GO:1904680">
    <property type="term" value="F:peptide transmembrane transporter activity"/>
    <property type="evidence" value="ECO:0007669"/>
    <property type="project" value="InterPro"/>
</dbReference>
<feature type="transmembrane region" description="Helical" evidence="8">
    <location>
        <begin position="317"/>
        <end position="340"/>
    </location>
</feature>
<proteinExistence type="predicted"/>
<evidence type="ECO:0000256" key="6">
    <source>
        <dbReference type="ARBA" id="ARBA00022989"/>
    </source>
</evidence>
<dbReference type="PANTHER" id="PTHR46825:SF11">
    <property type="entry name" value="PENICILLIN-BINDING PROTEIN 4"/>
    <property type="match status" value="1"/>
</dbReference>
<feature type="transmembrane region" description="Helical" evidence="8">
    <location>
        <begin position="678"/>
        <end position="699"/>
    </location>
</feature>
<evidence type="ECO:0000256" key="8">
    <source>
        <dbReference type="SAM" id="Phobius"/>
    </source>
</evidence>
<evidence type="ECO:0000256" key="5">
    <source>
        <dbReference type="ARBA" id="ARBA00022840"/>
    </source>
</evidence>
<keyword evidence="6 8" id="KW-1133">Transmembrane helix</keyword>
<dbReference type="InterPro" id="IPR001466">
    <property type="entry name" value="Beta-lactam-related"/>
</dbReference>
<dbReference type="Pfam" id="PF00664">
    <property type="entry name" value="ABC_membrane"/>
    <property type="match status" value="1"/>
</dbReference>
<dbReference type="PANTHER" id="PTHR46825">
    <property type="entry name" value="D-ALANYL-D-ALANINE-CARBOXYPEPTIDASE/ENDOPEPTIDASE AMPH"/>
    <property type="match status" value="1"/>
</dbReference>
<evidence type="ECO:0008006" key="13">
    <source>
        <dbReference type="Google" id="ProtNLM"/>
    </source>
</evidence>
<protein>
    <recommendedName>
        <fullName evidence="13">Cyclic peptide export ABC transporter</fullName>
    </recommendedName>
</protein>
<dbReference type="SUPFAM" id="SSF90123">
    <property type="entry name" value="ABC transporter transmembrane region"/>
    <property type="match status" value="1"/>
</dbReference>
<dbReference type="Pfam" id="PF00144">
    <property type="entry name" value="Beta-lactamase"/>
    <property type="match status" value="1"/>
</dbReference>
<feature type="transmembrane region" description="Helical" evidence="8">
    <location>
        <begin position="398"/>
        <end position="423"/>
    </location>
</feature>
<organism evidence="11 12">
    <name type="scientific">Puia dinghuensis</name>
    <dbReference type="NCBI Taxonomy" id="1792502"/>
    <lineage>
        <taxon>Bacteria</taxon>
        <taxon>Pseudomonadati</taxon>
        <taxon>Bacteroidota</taxon>
        <taxon>Chitinophagia</taxon>
        <taxon>Chitinophagales</taxon>
        <taxon>Chitinophagaceae</taxon>
        <taxon>Puia</taxon>
    </lineage>
</organism>
<evidence type="ECO:0000259" key="10">
    <source>
        <dbReference type="PROSITE" id="PS50929"/>
    </source>
</evidence>
<evidence type="ECO:0000256" key="7">
    <source>
        <dbReference type="ARBA" id="ARBA00023136"/>
    </source>
</evidence>
<dbReference type="InterPro" id="IPR011527">
    <property type="entry name" value="ABC1_TM_dom"/>
</dbReference>
<dbReference type="InterPro" id="IPR050491">
    <property type="entry name" value="AmpC-like"/>
</dbReference>
<dbReference type="PROSITE" id="PS50893">
    <property type="entry name" value="ABC_TRANSPORTER_2"/>
    <property type="match status" value="1"/>
</dbReference>
<dbReference type="GO" id="GO:0005886">
    <property type="term" value="C:plasma membrane"/>
    <property type="evidence" value="ECO:0007669"/>
    <property type="project" value="UniProtKB-SubCell"/>
</dbReference>
<evidence type="ECO:0000256" key="1">
    <source>
        <dbReference type="ARBA" id="ARBA00004651"/>
    </source>
</evidence>
<dbReference type="InterPro" id="IPR003593">
    <property type="entry name" value="AAA+_ATPase"/>
</dbReference>
<keyword evidence="2" id="KW-0813">Transport</keyword>
<feature type="transmembrane region" description="Helical" evidence="8">
    <location>
        <begin position="361"/>
        <end position="378"/>
    </location>
</feature>
<dbReference type="Gene3D" id="3.40.50.300">
    <property type="entry name" value="P-loop containing nucleotide triphosphate hydrolases"/>
    <property type="match status" value="1"/>
</dbReference>
<feature type="domain" description="ABC transmembrane type-1" evidence="10">
    <location>
        <begin position="435"/>
        <end position="707"/>
    </location>
</feature>
<dbReference type="Gene3D" id="3.40.710.10">
    <property type="entry name" value="DD-peptidase/beta-lactamase superfamily"/>
    <property type="match status" value="1"/>
</dbReference>
<dbReference type="InterPro" id="IPR012338">
    <property type="entry name" value="Beta-lactam/transpept-like"/>
</dbReference>
<keyword evidence="5" id="KW-0067">ATP-binding</keyword>
<feature type="transmembrane region" description="Helical" evidence="8">
    <location>
        <begin position="646"/>
        <end position="672"/>
    </location>
</feature>
<name>A0A8J2UJ25_9BACT</name>
<feature type="transmembrane region" description="Helical" evidence="8">
    <location>
        <begin position="540"/>
        <end position="558"/>
    </location>
</feature>
<dbReference type="AlphaFoldDB" id="A0A8J2UJ25"/>
<dbReference type="Proteomes" id="UP000607559">
    <property type="component" value="Unassembled WGS sequence"/>
</dbReference>
<dbReference type="Pfam" id="PF00005">
    <property type="entry name" value="ABC_tran"/>
    <property type="match status" value="1"/>
</dbReference>
<keyword evidence="7 8" id="KW-0472">Membrane</keyword>
<dbReference type="InterPro" id="IPR036640">
    <property type="entry name" value="ABC1_TM_sf"/>
</dbReference>
<feature type="transmembrane region" description="Helical" evidence="8">
    <location>
        <begin position="435"/>
        <end position="457"/>
    </location>
</feature>
<dbReference type="InterPro" id="IPR027417">
    <property type="entry name" value="P-loop_NTPase"/>
</dbReference>
<dbReference type="GO" id="GO:0015833">
    <property type="term" value="P:peptide transport"/>
    <property type="evidence" value="ECO:0007669"/>
    <property type="project" value="InterPro"/>
</dbReference>
<dbReference type="InterPro" id="IPR005898">
    <property type="entry name" value="Cyc_pep_transpt_SyrD/YojI"/>
</dbReference>